<evidence type="ECO:0000313" key="2">
    <source>
        <dbReference type="EMBL" id="KAF2142043.1"/>
    </source>
</evidence>
<keyword evidence="3" id="KW-1185">Reference proteome</keyword>
<dbReference type="Proteomes" id="UP000799438">
    <property type="component" value="Unassembled WGS sequence"/>
</dbReference>
<evidence type="ECO:0000256" key="1">
    <source>
        <dbReference type="SAM" id="MobiDB-lite"/>
    </source>
</evidence>
<proteinExistence type="predicted"/>
<name>A0A6A6BF86_9PEZI</name>
<feature type="region of interest" description="Disordered" evidence="1">
    <location>
        <begin position="16"/>
        <end position="51"/>
    </location>
</feature>
<feature type="compositionally biased region" description="Low complexity" evidence="1">
    <location>
        <begin position="35"/>
        <end position="51"/>
    </location>
</feature>
<dbReference type="EMBL" id="ML995485">
    <property type="protein sequence ID" value="KAF2142043.1"/>
    <property type="molecule type" value="Genomic_DNA"/>
</dbReference>
<dbReference type="RefSeq" id="XP_033397755.1">
    <property type="nucleotide sequence ID" value="XM_033540439.1"/>
</dbReference>
<gene>
    <name evidence="2" type="ORF">K452DRAFT_287244</name>
</gene>
<dbReference type="GeneID" id="54297935"/>
<sequence length="97" mass="10324">MPTMDASKLLQLQTSAAYSSKRPQPQPIQDVLDLSPISDSRSGSDASSHGSFAPALQTIRCSRCHRTASFGSKQMVSFGVNSYYCTRCASIVGFGSG</sequence>
<dbReference type="AlphaFoldDB" id="A0A6A6BF86"/>
<organism evidence="2 3">
    <name type="scientific">Aplosporella prunicola CBS 121167</name>
    <dbReference type="NCBI Taxonomy" id="1176127"/>
    <lineage>
        <taxon>Eukaryota</taxon>
        <taxon>Fungi</taxon>
        <taxon>Dikarya</taxon>
        <taxon>Ascomycota</taxon>
        <taxon>Pezizomycotina</taxon>
        <taxon>Dothideomycetes</taxon>
        <taxon>Dothideomycetes incertae sedis</taxon>
        <taxon>Botryosphaeriales</taxon>
        <taxon>Aplosporellaceae</taxon>
        <taxon>Aplosporella</taxon>
    </lineage>
</organism>
<accession>A0A6A6BF86</accession>
<evidence type="ECO:0000313" key="3">
    <source>
        <dbReference type="Proteomes" id="UP000799438"/>
    </source>
</evidence>
<dbReference type="OrthoDB" id="3920481at2759"/>
<reference evidence="2" key="1">
    <citation type="journal article" date="2020" name="Stud. Mycol.">
        <title>101 Dothideomycetes genomes: a test case for predicting lifestyles and emergence of pathogens.</title>
        <authorList>
            <person name="Haridas S."/>
            <person name="Albert R."/>
            <person name="Binder M."/>
            <person name="Bloem J."/>
            <person name="Labutti K."/>
            <person name="Salamov A."/>
            <person name="Andreopoulos B."/>
            <person name="Baker S."/>
            <person name="Barry K."/>
            <person name="Bills G."/>
            <person name="Bluhm B."/>
            <person name="Cannon C."/>
            <person name="Castanera R."/>
            <person name="Culley D."/>
            <person name="Daum C."/>
            <person name="Ezra D."/>
            <person name="Gonzalez J."/>
            <person name="Henrissat B."/>
            <person name="Kuo A."/>
            <person name="Liang C."/>
            <person name="Lipzen A."/>
            <person name="Lutzoni F."/>
            <person name="Magnuson J."/>
            <person name="Mondo S."/>
            <person name="Nolan M."/>
            <person name="Ohm R."/>
            <person name="Pangilinan J."/>
            <person name="Park H.-J."/>
            <person name="Ramirez L."/>
            <person name="Alfaro M."/>
            <person name="Sun H."/>
            <person name="Tritt A."/>
            <person name="Yoshinaga Y."/>
            <person name="Zwiers L.-H."/>
            <person name="Turgeon B."/>
            <person name="Goodwin S."/>
            <person name="Spatafora J."/>
            <person name="Crous P."/>
            <person name="Grigoriev I."/>
        </authorList>
    </citation>
    <scope>NUCLEOTIDE SEQUENCE</scope>
    <source>
        <strain evidence="2">CBS 121167</strain>
    </source>
</reference>
<protein>
    <submittedName>
        <fullName evidence="2">Uncharacterized protein</fullName>
    </submittedName>
</protein>